<name>A0AAV7R6L4_PLEWA</name>
<accession>A0AAV7R6L4</accession>
<gene>
    <name evidence="2" type="ORF">NDU88_012607</name>
</gene>
<evidence type="ECO:0000256" key="1">
    <source>
        <dbReference type="SAM" id="MobiDB-lite"/>
    </source>
</evidence>
<reference evidence="2" key="1">
    <citation type="journal article" date="2022" name="bioRxiv">
        <title>Sequencing and chromosome-scale assembly of the giantPleurodeles waltlgenome.</title>
        <authorList>
            <person name="Brown T."/>
            <person name="Elewa A."/>
            <person name="Iarovenko S."/>
            <person name="Subramanian E."/>
            <person name="Araus A.J."/>
            <person name="Petzold A."/>
            <person name="Susuki M."/>
            <person name="Suzuki K.-i.T."/>
            <person name="Hayashi T."/>
            <person name="Toyoda A."/>
            <person name="Oliveira C."/>
            <person name="Osipova E."/>
            <person name="Leigh N.D."/>
            <person name="Simon A."/>
            <person name="Yun M.H."/>
        </authorList>
    </citation>
    <scope>NUCLEOTIDE SEQUENCE</scope>
    <source>
        <strain evidence="2">20211129_DDA</strain>
        <tissue evidence="2">Liver</tissue>
    </source>
</reference>
<feature type="compositionally biased region" description="Polar residues" evidence="1">
    <location>
        <begin position="79"/>
        <end position="89"/>
    </location>
</feature>
<proteinExistence type="predicted"/>
<protein>
    <submittedName>
        <fullName evidence="2">Uncharacterized protein</fullName>
    </submittedName>
</protein>
<sequence>MELQPNPGPIGLPRMQKKNVNLAPAEGDRLHWLTRPPQEEMQKECQKVVAAVTSLGGWSSGPMSLSQGDSEERTDFDSESTASAHSSVVLTVVPPGTADELI</sequence>
<dbReference type="EMBL" id="JANPWB010000010">
    <property type="protein sequence ID" value="KAJ1146330.1"/>
    <property type="molecule type" value="Genomic_DNA"/>
</dbReference>
<keyword evidence="3" id="KW-1185">Reference proteome</keyword>
<dbReference type="AlphaFoldDB" id="A0AAV7R6L4"/>
<evidence type="ECO:0000313" key="2">
    <source>
        <dbReference type="EMBL" id="KAJ1146330.1"/>
    </source>
</evidence>
<comment type="caution">
    <text evidence="2">The sequence shown here is derived from an EMBL/GenBank/DDBJ whole genome shotgun (WGS) entry which is preliminary data.</text>
</comment>
<organism evidence="2 3">
    <name type="scientific">Pleurodeles waltl</name>
    <name type="common">Iberian ribbed newt</name>
    <dbReference type="NCBI Taxonomy" id="8319"/>
    <lineage>
        <taxon>Eukaryota</taxon>
        <taxon>Metazoa</taxon>
        <taxon>Chordata</taxon>
        <taxon>Craniata</taxon>
        <taxon>Vertebrata</taxon>
        <taxon>Euteleostomi</taxon>
        <taxon>Amphibia</taxon>
        <taxon>Batrachia</taxon>
        <taxon>Caudata</taxon>
        <taxon>Salamandroidea</taxon>
        <taxon>Salamandridae</taxon>
        <taxon>Pleurodelinae</taxon>
        <taxon>Pleurodeles</taxon>
    </lineage>
</organism>
<evidence type="ECO:0000313" key="3">
    <source>
        <dbReference type="Proteomes" id="UP001066276"/>
    </source>
</evidence>
<dbReference type="Proteomes" id="UP001066276">
    <property type="component" value="Chromosome 6"/>
</dbReference>
<feature type="region of interest" description="Disordered" evidence="1">
    <location>
        <begin position="56"/>
        <end position="102"/>
    </location>
</feature>